<keyword evidence="3" id="KW-1185">Reference proteome</keyword>
<proteinExistence type="predicted"/>
<evidence type="ECO:0000313" key="3">
    <source>
        <dbReference type="Proteomes" id="UP001301769"/>
    </source>
</evidence>
<feature type="region of interest" description="Disordered" evidence="1">
    <location>
        <begin position="1"/>
        <end position="24"/>
    </location>
</feature>
<organism evidence="2 3">
    <name type="scientific">Rhypophila decipiens</name>
    <dbReference type="NCBI Taxonomy" id="261697"/>
    <lineage>
        <taxon>Eukaryota</taxon>
        <taxon>Fungi</taxon>
        <taxon>Dikarya</taxon>
        <taxon>Ascomycota</taxon>
        <taxon>Pezizomycotina</taxon>
        <taxon>Sordariomycetes</taxon>
        <taxon>Sordariomycetidae</taxon>
        <taxon>Sordariales</taxon>
        <taxon>Naviculisporaceae</taxon>
        <taxon>Rhypophila</taxon>
    </lineage>
</organism>
<protein>
    <submittedName>
        <fullName evidence="2">Uncharacterized protein</fullName>
    </submittedName>
</protein>
<name>A0AAN6XVK9_9PEZI</name>
<dbReference type="Proteomes" id="UP001301769">
    <property type="component" value="Unassembled WGS sequence"/>
</dbReference>
<dbReference type="AlphaFoldDB" id="A0AAN6XVK9"/>
<evidence type="ECO:0000256" key="1">
    <source>
        <dbReference type="SAM" id="MobiDB-lite"/>
    </source>
</evidence>
<feature type="non-terminal residue" evidence="2">
    <location>
        <position position="1"/>
    </location>
</feature>
<reference evidence="2" key="2">
    <citation type="submission" date="2023-05" db="EMBL/GenBank/DDBJ databases">
        <authorList>
            <consortium name="Lawrence Berkeley National Laboratory"/>
            <person name="Steindorff A."/>
            <person name="Hensen N."/>
            <person name="Bonometti L."/>
            <person name="Westerberg I."/>
            <person name="Brannstrom I.O."/>
            <person name="Guillou S."/>
            <person name="Cros-Aarteil S."/>
            <person name="Calhoun S."/>
            <person name="Haridas S."/>
            <person name="Kuo A."/>
            <person name="Mondo S."/>
            <person name="Pangilinan J."/>
            <person name="Riley R."/>
            <person name="Labutti K."/>
            <person name="Andreopoulos B."/>
            <person name="Lipzen A."/>
            <person name="Chen C."/>
            <person name="Yanf M."/>
            <person name="Daum C."/>
            <person name="Ng V."/>
            <person name="Clum A."/>
            <person name="Ohm R."/>
            <person name="Martin F."/>
            <person name="Silar P."/>
            <person name="Natvig D."/>
            <person name="Lalanne C."/>
            <person name="Gautier V."/>
            <person name="Ament-Velasquez S.L."/>
            <person name="Kruys A."/>
            <person name="Hutchinson M.I."/>
            <person name="Powell A.J."/>
            <person name="Barry K."/>
            <person name="Miller A.N."/>
            <person name="Grigoriev I.V."/>
            <person name="Debuchy R."/>
            <person name="Gladieux P."/>
            <person name="Thoren M.H."/>
            <person name="Johannesson H."/>
        </authorList>
    </citation>
    <scope>NUCLEOTIDE SEQUENCE</scope>
    <source>
        <strain evidence="2">PSN293</strain>
    </source>
</reference>
<accession>A0AAN6XVK9</accession>
<gene>
    <name evidence="2" type="ORF">QBC37DRAFT_459503</name>
</gene>
<sequence>ILGKHHGHCGLEKKEADNASGPRYSNHNVFDSDDFRCDAITDNDWLVVSGINPDFKDEYSLQQATPADERAPPKQDLLYQAALAAAAQKAAAAGKFDRNTSPKLLAKLTTDSSKPLQTSNINDTLNEYDPNTYDTDFDDNVIAEANASALANDSDGFYLREFGLLCLE</sequence>
<reference evidence="2" key="1">
    <citation type="journal article" date="2023" name="Mol. Phylogenet. Evol.">
        <title>Genome-scale phylogeny and comparative genomics of the fungal order Sordariales.</title>
        <authorList>
            <person name="Hensen N."/>
            <person name="Bonometti L."/>
            <person name="Westerberg I."/>
            <person name="Brannstrom I.O."/>
            <person name="Guillou S."/>
            <person name="Cros-Aarteil S."/>
            <person name="Calhoun S."/>
            <person name="Haridas S."/>
            <person name="Kuo A."/>
            <person name="Mondo S."/>
            <person name="Pangilinan J."/>
            <person name="Riley R."/>
            <person name="LaButti K."/>
            <person name="Andreopoulos B."/>
            <person name="Lipzen A."/>
            <person name="Chen C."/>
            <person name="Yan M."/>
            <person name="Daum C."/>
            <person name="Ng V."/>
            <person name="Clum A."/>
            <person name="Steindorff A."/>
            <person name="Ohm R.A."/>
            <person name="Martin F."/>
            <person name="Silar P."/>
            <person name="Natvig D.O."/>
            <person name="Lalanne C."/>
            <person name="Gautier V."/>
            <person name="Ament-Velasquez S.L."/>
            <person name="Kruys A."/>
            <person name="Hutchinson M.I."/>
            <person name="Powell A.J."/>
            <person name="Barry K."/>
            <person name="Miller A.N."/>
            <person name="Grigoriev I.V."/>
            <person name="Debuchy R."/>
            <person name="Gladieux P."/>
            <person name="Hiltunen Thoren M."/>
            <person name="Johannesson H."/>
        </authorList>
    </citation>
    <scope>NUCLEOTIDE SEQUENCE</scope>
    <source>
        <strain evidence="2">PSN293</strain>
    </source>
</reference>
<dbReference type="EMBL" id="MU858429">
    <property type="protein sequence ID" value="KAK4206375.1"/>
    <property type="molecule type" value="Genomic_DNA"/>
</dbReference>
<comment type="caution">
    <text evidence="2">The sequence shown here is derived from an EMBL/GenBank/DDBJ whole genome shotgun (WGS) entry which is preliminary data.</text>
</comment>
<evidence type="ECO:0000313" key="2">
    <source>
        <dbReference type="EMBL" id="KAK4206375.1"/>
    </source>
</evidence>